<dbReference type="EMBL" id="UFQS01003340">
    <property type="protein sequence ID" value="SSX15523.1"/>
    <property type="molecule type" value="Genomic_DNA"/>
</dbReference>
<feature type="domain" description="Notch ligand N-terminal" evidence="5">
    <location>
        <begin position="13"/>
        <end position="124"/>
    </location>
</feature>
<reference evidence="6" key="1">
    <citation type="submission" date="2018-04" db="EMBL/GenBank/DDBJ databases">
        <authorList>
            <person name="Go L.Y."/>
            <person name="Mitchell J.A."/>
        </authorList>
    </citation>
    <scope>NUCLEOTIDE SEQUENCE</scope>
    <source>
        <tissue evidence="6">Whole organism</tissue>
    </source>
</reference>
<dbReference type="GO" id="GO:0016020">
    <property type="term" value="C:membrane"/>
    <property type="evidence" value="ECO:0007669"/>
    <property type="project" value="UniProtKB-SubCell"/>
</dbReference>
<dbReference type="OMA" id="GHIVIRF"/>
<dbReference type="EMBL" id="UFQT01003340">
    <property type="protein sequence ID" value="SSX34889.1"/>
    <property type="molecule type" value="Genomic_DNA"/>
</dbReference>
<dbReference type="Gene3D" id="2.60.40.3510">
    <property type="match status" value="1"/>
</dbReference>
<dbReference type="Pfam" id="PF07657">
    <property type="entry name" value="MNNL"/>
    <property type="match status" value="1"/>
</dbReference>
<dbReference type="GO" id="GO:0007219">
    <property type="term" value="P:Notch signaling pathway"/>
    <property type="evidence" value="ECO:0007669"/>
    <property type="project" value="InterPro"/>
</dbReference>
<keyword evidence="4" id="KW-0472">Membrane</keyword>
<organism evidence="6">
    <name type="scientific">Culicoides sonorensis</name>
    <name type="common">Biting midge</name>
    <dbReference type="NCBI Taxonomy" id="179676"/>
    <lineage>
        <taxon>Eukaryota</taxon>
        <taxon>Metazoa</taxon>
        <taxon>Ecdysozoa</taxon>
        <taxon>Arthropoda</taxon>
        <taxon>Hexapoda</taxon>
        <taxon>Insecta</taxon>
        <taxon>Pterygota</taxon>
        <taxon>Neoptera</taxon>
        <taxon>Endopterygota</taxon>
        <taxon>Diptera</taxon>
        <taxon>Nematocera</taxon>
        <taxon>Chironomoidea</taxon>
        <taxon>Ceratopogonidae</taxon>
        <taxon>Ceratopogoninae</taxon>
        <taxon>Culicoides</taxon>
        <taxon>Monoculicoides</taxon>
    </lineage>
</organism>
<dbReference type="InterPro" id="IPR011651">
    <property type="entry name" value="Notch_ligand_N"/>
</dbReference>
<gene>
    <name evidence="6" type="primary">CSON008748</name>
</gene>
<accession>A0A336LFP9</accession>
<dbReference type="VEuPathDB" id="VectorBase:CSON008748"/>
<protein>
    <submittedName>
        <fullName evidence="6">CSON008748 protein</fullName>
    </submittedName>
</protein>
<reference evidence="7" key="2">
    <citation type="submission" date="2018-07" db="EMBL/GenBank/DDBJ databases">
        <authorList>
            <person name="Quirk P.G."/>
            <person name="Krulwich T.A."/>
        </authorList>
    </citation>
    <scope>NUCLEOTIDE SEQUENCE</scope>
</reference>
<keyword evidence="1" id="KW-0245">EGF-like domain</keyword>
<evidence type="ECO:0000256" key="2">
    <source>
        <dbReference type="ARBA" id="ARBA00022692"/>
    </source>
</evidence>
<dbReference type="AlphaFoldDB" id="A0A336LFP9"/>
<evidence type="ECO:0000256" key="4">
    <source>
        <dbReference type="ARBA" id="ARBA00022989"/>
    </source>
</evidence>
<evidence type="ECO:0000256" key="3">
    <source>
        <dbReference type="ARBA" id="ARBA00022737"/>
    </source>
</evidence>
<evidence type="ECO:0000259" key="5">
    <source>
        <dbReference type="Pfam" id="PF07657"/>
    </source>
</evidence>
<evidence type="ECO:0000313" key="6">
    <source>
        <dbReference type="EMBL" id="SSX15523.1"/>
    </source>
</evidence>
<keyword evidence="2" id="KW-0812">Transmembrane</keyword>
<evidence type="ECO:0000256" key="1">
    <source>
        <dbReference type="ARBA" id="ARBA00022536"/>
    </source>
</evidence>
<keyword evidence="3" id="KW-0677">Repeat</keyword>
<sequence>MLQDKKLRAIEGSGTFELKLKTFFNAEGKDNQNLCCSGRQDPATGKCIGTCKTRFRVCLKHYQAKIDTTSPCTFGDVSTQILGDNNVDLTQQGNSYNSYNTNNTSVNPIQFPFDFTWPVSLHLISYHFTFK</sequence>
<proteinExistence type="predicted"/>
<evidence type="ECO:0000313" key="7">
    <source>
        <dbReference type="EMBL" id="SSX34889.1"/>
    </source>
</evidence>
<name>A0A336LFP9_CULSO</name>
<keyword evidence="4" id="KW-1133">Transmembrane helix</keyword>